<name>A8LMQ5_DINSH</name>
<evidence type="ECO:0000256" key="1">
    <source>
        <dbReference type="ARBA" id="ARBA00004117"/>
    </source>
</evidence>
<evidence type="ECO:0000313" key="8">
    <source>
        <dbReference type="Proteomes" id="UP000006833"/>
    </source>
</evidence>
<comment type="subunit">
    <text evidence="6">The basal body constitutes a major portion of the flagellar organelle and consists of a number of rings mounted on a central rod.</text>
</comment>
<sequence>MKNLTILNTASAMVAHANERHGVIARNIAHADTPGYRTQDLKDFTDSYREMTSSGLRATRDDHAFGAHRGLDLSVQTVLDTPVAPNGNSVSLEHEMIRMAENRHQHELALSVYKTSMSILRTSLGR</sequence>
<dbReference type="RefSeq" id="WP_012179907.1">
    <property type="nucleotide sequence ID" value="NC_009952.1"/>
</dbReference>
<dbReference type="HOGENOM" id="CLU_125463_2_1_5"/>
<proteinExistence type="inferred from homology"/>
<accession>A8LMQ5</accession>
<evidence type="ECO:0000256" key="2">
    <source>
        <dbReference type="ARBA" id="ARBA00009677"/>
    </source>
</evidence>
<dbReference type="STRING" id="398580.Dshi_3247"/>
<evidence type="ECO:0000256" key="5">
    <source>
        <dbReference type="ARBA" id="ARBA00024934"/>
    </source>
</evidence>
<evidence type="ECO:0000313" key="7">
    <source>
        <dbReference type="EMBL" id="ABV94980.1"/>
    </source>
</evidence>
<comment type="subcellular location">
    <subcellularLocation>
        <location evidence="1 6">Bacterial flagellum basal body</location>
    </subcellularLocation>
</comment>
<gene>
    <name evidence="7" type="primary">flgB</name>
    <name evidence="7" type="ordered locus">Dshi_3247</name>
</gene>
<organism evidence="7 8">
    <name type="scientific">Dinoroseobacter shibae (strain DSM 16493 / NCIMB 14021 / DFL 12)</name>
    <dbReference type="NCBI Taxonomy" id="398580"/>
    <lineage>
        <taxon>Bacteria</taxon>
        <taxon>Pseudomonadati</taxon>
        <taxon>Pseudomonadota</taxon>
        <taxon>Alphaproteobacteria</taxon>
        <taxon>Rhodobacterales</taxon>
        <taxon>Roseobacteraceae</taxon>
        <taxon>Dinoroseobacter</taxon>
    </lineage>
</organism>
<evidence type="ECO:0000256" key="4">
    <source>
        <dbReference type="ARBA" id="ARBA00023143"/>
    </source>
</evidence>
<dbReference type="EMBL" id="CP000830">
    <property type="protein sequence ID" value="ABV94980.1"/>
    <property type="molecule type" value="Genomic_DNA"/>
</dbReference>
<dbReference type="NCBIfam" id="NF009270">
    <property type="entry name" value="PRK12627.1"/>
    <property type="match status" value="1"/>
</dbReference>
<dbReference type="eggNOG" id="COG1815">
    <property type="taxonomic scope" value="Bacteria"/>
</dbReference>
<dbReference type="GO" id="GO:0030694">
    <property type="term" value="C:bacterial-type flagellum basal body, rod"/>
    <property type="evidence" value="ECO:0007669"/>
    <property type="project" value="InterPro"/>
</dbReference>
<reference evidence="8" key="1">
    <citation type="journal article" date="2010" name="ISME J.">
        <title>The complete genome sequence of the algal symbiont Dinoroseobacter shibae: a hitchhiker's guide to life in the sea.</title>
        <authorList>
            <person name="Wagner-Dobler I."/>
            <person name="Ballhausen B."/>
            <person name="Berger M."/>
            <person name="Brinkhoff T."/>
            <person name="Buchholz I."/>
            <person name="Bunk B."/>
            <person name="Cypionka H."/>
            <person name="Daniel R."/>
            <person name="Drepper T."/>
            <person name="Gerdts G."/>
            <person name="Hahnke S."/>
            <person name="Han C."/>
            <person name="Jahn D."/>
            <person name="Kalhoefer D."/>
            <person name="Kiss H."/>
            <person name="Klenk H.P."/>
            <person name="Kyrpides N."/>
            <person name="Liebl W."/>
            <person name="Liesegang H."/>
            <person name="Meincke L."/>
            <person name="Pati A."/>
            <person name="Petersen J."/>
            <person name="Piekarski T."/>
            <person name="Pommerenke C."/>
            <person name="Pradella S."/>
            <person name="Pukall R."/>
            <person name="Rabus R."/>
            <person name="Stackebrandt E."/>
            <person name="Thole S."/>
            <person name="Thompson L."/>
            <person name="Tielen P."/>
            <person name="Tomasch J."/>
            <person name="von Jan M."/>
            <person name="Wanphrut N."/>
            <person name="Wichels A."/>
            <person name="Zech H."/>
            <person name="Simon M."/>
        </authorList>
    </citation>
    <scope>NUCLEOTIDE SEQUENCE [LARGE SCALE GENOMIC DNA]</scope>
    <source>
        <strain evidence="8">DSM 16493 / NCIMB 14021 / DFL 12</strain>
    </source>
</reference>
<dbReference type="GO" id="GO:0071973">
    <property type="term" value="P:bacterial-type flagellum-dependent cell motility"/>
    <property type="evidence" value="ECO:0007669"/>
    <property type="project" value="InterPro"/>
</dbReference>
<keyword evidence="7" id="KW-0282">Flagellum</keyword>
<dbReference type="Proteomes" id="UP000006833">
    <property type="component" value="Chromosome"/>
</dbReference>
<comment type="similarity">
    <text evidence="2 6">Belongs to the flagella basal body rod proteins family.</text>
</comment>
<dbReference type="AlphaFoldDB" id="A8LMQ5"/>
<protein>
    <recommendedName>
        <fullName evidence="3 6">Flagellar basal body rod protein FlgB</fullName>
    </recommendedName>
</protein>
<comment type="function">
    <text evidence="5 6">Structural component of flagellum, the bacterial motility apparatus. Part of the rod structure of flagellar basal body.</text>
</comment>
<evidence type="ECO:0000256" key="3">
    <source>
        <dbReference type="ARBA" id="ARBA00014376"/>
    </source>
</evidence>
<dbReference type="InterPro" id="IPR006300">
    <property type="entry name" value="FlgB"/>
</dbReference>
<dbReference type="OrthoDB" id="9788334at2"/>
<keyword evidence="4 6" id="KW-0975">Bacterial flagellum</keyword>
<keyword evidence="8" id="KW-1185">Reference proteome</keyword>
<dbReference type="KEGG" id="dsh:Dshi_3247"/>
<keyword evidence="7" id="KW-0969">Cilium</keyword>
<dbReference type="PIRSF" id="PIRSF002889">
    <property type="entry name" value="Rod_FlgB"/>
    <property type="match status" value="1"/>
</dbReference>
<evidence type="ECO:0000256" key="6">
    <source>
        <dbReference type="PIRNR" id="PIRNR002889"/>
    </source>
</evidence>
<keyword evidence="7" id="KW-0966">Cell projection</keyword>